<evidence type="ECO:0000259" key="3">
    <source>
        <dbReference type="Pfam" id="PF00724"/>
    </source>
</evidence>
<keyword evidence="2" id="KW-0560">Oxidoreductase</keyword>
<feature type="non-terminal residue" evidence="4">
    <location>
        <position position="226"/>
    </location>
</feature>
<dbReference type="AlphaFoldDB" id="X1UID5"/>
<accession>X1UID5</accession>
<reference evidence="4" key="1">
    <citation type="journal article" date="2014" name="Front. Microbiol.">
        <title>High frequency of phylogenetically diverse reductive dehalogenase-homologous genes in deep subseafloor sedimentary metagenomes.</title>
        <authorList>
            <person name="Kawai M."/>
            <person name="Futagami T."/>
            <person name="Toyoda A."/>
            <person name="Takaki Y."/>
            <person name="Nishi S."/>
            <person name="Hori S."/>
            <person name="Arai W."/>
            <person name="Tsubouchi T."/>
            <person name="Morono Y."/>
            <person name="Uchiyama I."/>
            <person name="Ito T."/>
            <person name="Fujiyama A."/>
            <person name="Inagaki F."/>
            <person name="Takami H."/>
        </authorList>
    </citation>
    <scope>NUCLEOTIDE SEQUENCE</scope>
    <source>
        <strain evidence="4">Expedition CK06-06</strain>
    </source>
</reference>
<dbReference type="PANTHER" id="PTHR43656:SF2">
    <property type="entry name" value="BINDING OXIDOREDUCTASE, PUTATIVE (AFU_ORTHOLOGUE AFUA_2G08260)-RELATED"/>
    <property type="match status" value="1"/>
</dbReference>
<name>X1UID5_9ZZZZ</name>
<dbReference type="EMBL" id="BARW01022457">
    <property type="protein sequence ID" value="GAI99645.1"/>
    <property type="molecule type" value="Genomic_DNA"/>
</dbReference>
<proteinExistence type="predicted"/>
<sequence>MSKLFETTEINGMQLANRFVRSATWEGMASDDGACTSRLMELMAKLAKGGVGLIITSHAYIRPDGQAGPLQLGIYKDEFIDDLREMSSSIHKHGSRIVLQIAHAGYFANPKLTGQMPLALSQVEGFAKSPRKEMTVEEIQDIVEAFGQAAHRSKKAGFDGVQIHAAHGYLLSQSISPAFNKRRDAYGGSVENRAKFLLEVLQRVRANVGPDFPILVKMNSQDFLEG</sequence>
<gene>
    <name evidence="4" type="ORF">S12H4_37479</name>
</gene>
<dbReference type="PANTHER" id="PTHR43656">
    <property type="entry name" value="BINDING OXIDOREDUCTASE, PUTATIVE (AFU_ORTHOLOGUE AFUA_2G08260)-RELATED"/>
    <property type="match status" value="1"/>
</dbReference>
<dbReference type="CDD" id="cd02803">
    <property type="entry name" value="OYE_like_FMN_family"/>
    <property type="match status" value="1"/>
</dbReference>
<feature type="domain" description="NADH:flavin oxidoreductase/NADH oxidase N-terminal" evidence="3">
    <location>
        <begin position="3"/>
        <end position="220"/>
    </location>
</feature>
<dbReference type="GO" id="GO:0016491">
    <property type="term" value="F:oxidoreductase activity"/>
    <property type="evidence" value="ECO:0007669"/>
    <property type="project" value="UniProtKB-KW"/>
</dbReference>
<dbReference type="InterPro" id="IPR013785">
    <property type="entry name" value="Aldolase_TIM"/>
</dbReference>
<dbReference type="GO" id="GO:0010181">
    <property type="term" value="F:FMN binding"/>
    <property type="evidence" value="ECO:0007669"/>
    <property type="project" value="InterPro"/>
</dbReference>
<evidence type="ECO:0000313" key="4">
    <source>
        <dbReference type="EMBL" id="GAI99645.1"/>
    </source>
</evidence>
<protein>
    <recommendedName>
        <fullName evidence="3">NADH:flavin oxidoreductase/NADH oxidase N-terminal domain-containing protein</fullName>
    </recommendedName>
</protein>
<comment type="caution">
    <text evidence="4">The sequence shown here is derived from an EMBL/GenBank/DDBJ whole genome shotgun (WGS) entry which is preliminary data.</text>
</comment>
<evidence type="ECO:0000256" key="2">
    <source>
        <dbReference type="ARBA" id="ARBA00023002"/>
    </source>
</evidence>
<evidence type="ECO:0000256" key="1">
    <source>
        <dbReference type="ARBA" id="ARBA00022630"/>
    </source>
</evidence>
<dbReference type="SUPFAM" id="SSF51395">
    <property type="entry name" value="FMN-linked oxidoreductases"/>
    <property type="match status" value="1"/>
</dbReference>
<organism evidence="4">
    <name type="scientific">marine sediment metagenome</name>
    <dbReference type="NCBI Taxonomy" id="412755"/>
    <lineage>
        <taxon>unclassified sequences</taxon>
        <taxon>metagenomes</taxon>
        <taxon>ecological metagenomes</taxon>
    </lineage>
</organism>
<dbReference type="Pfam" id="PF00724">
    <property type="entry name" value="Oxidored_FMN"/>
    <property type="match status" value="1"/>
</dbReference>
<keyword evidence="1" id="KW-0285">Flavoprotein</keyword>
<dbReference type="Gene3D" id="3.20.20.70">
    <property type="entry name" value="Aldolase class I"/>
    <property type="match status" value="1"/>
</dbReference>
<dbReference type="InterPro" id="IPR001155">
    <property type="entry name" value="OxRdtase_FMN_N"/>
</dbReference>
<dbReference type="InterPro" id="IPR051799">
    <property type="entry name" value="NADH_flavin_oxidoreductase"/>
</dbReference>